<dbReference type="EMBL" id="UINC01030593">
    <property type="protein sequence ID" value="SVB15235.1"/>
    <property type="molecule type" value="Genomic_DNA"/>
</dbReference>
<evidence type="ECO:0008006" key="2">
    <source>
        <dbReference type="Google" id="ProtNLM"/>
    </source>
</evidence>
<accession>A0A382BN90</accession>
<dbReference type="Gene3D" id="1.10.287.1060">
    <property type="entry name" value="ESAT-6-like"/>
    <property type="match status" value="1"/>
</dbReference>
<dbReference type="InterPro" id="IPR020342">
    <property type="entry name" value="Phage_T4_Gp16_DNA-pack"/>
</dbReference>
<reference evidence="1" key="1">
    <citation type="submission" date="2018-05" db="EMBL/GenBank/DDBJ databases">
        <authorList>
            <person name="Lanie J.A."/>
            <person name="Ng W.-L."/>
            <person name="Kazmierczak K.M."/>
            <person name="Andrzejewski T.M."/>
            <person name="Davidsen T.M."/>
            <person name="Wayne K.J."/>
            <person name="Tettelin H."/>
            <person name="Glass J.I."/>
            <person name="Rusch D."/>
            <person name="Podicherti R."/>
            <person name="Tsui H.-C.T."/>
            <person name="Winkler M.E."/>
        </authorList>
    </citation>
    <scope>NUCLEOTIDE SEQUENCE</scope>
</reference>
<gene>
    <name evidence="1" type="ORF">METZ01_LOCUS168089</name>
</gene>
<dbReference type="AlphaFoldDB" id="A0A382BN90"/>
<sequence>MNIAEDIIADFENPSDSELIEIDNRIINTRRERGLAPRTEVLSDPDSGDLGVDYQYARENLYNLIERGNDALEGILELAKEMEHPRAYEVASGLIKNVSETTMELLRMQKELKIMKEGEAPKTNVNNLYVGSTAELQEMLKGKTINDGKD</sequence>
<protein>
    <recommendedName>
        <fullName evidence="2">Terminase small subunit</fullName>
    </recommendedName>
</protein>
<organism evidence="1">
    <name type="scientific">marine metagenome</name>
    <dbReference type="NCBI Taxonomy" id="408172"/>
    <lineage>
        <taxon>unclassified sequences</taxon>
        <taxon>metagenomes</taxon>
        <taxon>ecological metagenomes</taxon>
    </lineage>
</organism>
<evidence type="ECO:0000313" key="1">
    <source>
        <dbReference type="EMBL" id="SVB15235.1"/>
    </source>
</evidence>
<proteinExistence type="predicted"/>
<name>A0A382BN90_9ZZZZ</name>
<dbReference type="Pfam" id="PF11053">
    <property type="entry name" value="DNA_Packaging"/>
    <property type="match status" value="1"/>
</dbReference>